<evidence type="ECO:0000256" key="5">
    <source>
        <dbReference type="SAM" id="MobiDB-lite"/>
    </source>
</evidence>
<keyword evidence="7" id="KW-1185">Reference proteome</keyword>
<proteinExistence type="inferred from homology"/>
<comment type="similarity">
    <text evidence="1 4">Belongs to the SelWTH family. Selenoprotein T subfamily.</text>
</comment>
<name>A0A9Q1DTU9_CONCO</name>
<keyword evidence="3 4" id="KW-0676">Redox-active center</keyword>
<accession>A0A9Q1DTU9</accession>
<evidence type="ECO:0000256" key="2">
    <source>
        <dbReference type="ARBA" id="ARBA00022729"/>
    </source>
</evidence>
<keyword evidence="2" id="KW-0732">Signal</keyword>
<protein>
    <recommendedName>
        <fullName evidence="4">Selenoprotein T</fullName>
    </recommendedName>
</protein>
<dbReference type="PANTHER" id="PTHR13544">
    <property type="entry name" value="SELENOPROTEIN T"/>
    <property type="match status" value="1"/>
</dbReference>
<dbReference type="InterPro" id="IPR011893">
    <property type="entry name" value="Selenoprotein_Rdx-typ"/>
</dbReference>
<organism evidence="6 7">
    <name type="scientific">Conger conger</name>
    <name type="common">Conger eel</name>
    <name type="synonym">Muraena conger</name>
    <dbReference type="NCBI Taxonomy" id="82655"/>
    <lineage>
        <taxon>Eukaryota</taxon>
        <taxon>Metazoa</taxon>
        <taxon>Chordata</taxon>
        <taxon>Craniata</taxon>
        <taxon>Vertebrata</taxon>
        <taxon>Euteleostomi</taxon>
        <taxon>Actinopterygii</taxon>
        <taxon>Neopterygii</taxon>
        <taxon>Teleostei</taxon>
        <taxon>Anguilliformes</taxon>
        <taxon>Congridae</taxon>
        <taxon>Conger</taxon>
    </lineage>
</organism>
<sequence>MAEYSQAGILTAMLLFTVVTVRDIYIGKNTAQQQQQQAVGNLDSGPEIHRDLDPEKLSKHKLYTGPVLKFQYCKVFQEYSRAISQLYPDIRIEGENYPPKPIHKYIANFVSYFKLLAIALIVSGQNPFTFLGMDTPRIWFWSQDNKIFSCLMTFFLSNMVETHFLSTGAFEVALNDVPICADFRDDRLVVGAVSQVGGTVLWRNEGLCGKQLAVSPGWIPLPLRHPSTVPGNPPSAEGGLRLSARPTPNHHSF</sequence>
<dbReference type="GO" id="GO:0004791">
    <property type="term" value="F:thioredoxin-disulfide reductase (NADPH) activity"/>
    <property type="evidence" value="ECO:0007669"/>
    <property type="project" value="TreeGrafter"/>
</dbReference>
<dbReference type="GO" id="GO:0005789">
    <property type="term" value="C:endoplasmic reticulum membrane"/>
    <property type="evidence" value="ECO:0007669"/>
    <property type="project" value="TreeGrafter"/>
</dbReference>
<dbReference type="PANTHER" id="PTHR13544:SF6">
    <property type="entry name" value="SELENOPROTEIN T2"/>
    <property type="match status" value="1"/>
</dbReference>
<comment type="caution">
    <text evidence="6">The sequence shown here is derived from an EMBL/GenBank/DDBJ whole genome shotgun (WGS) entry which is preliminary data.</text>
</comment>
<dbReference type="OrthoDB" id="60822at2759"/>
<evidence type="ECO:0000256" key="4">
    <source>
        <dbReference type="RuleBase" id="RU362086"/>
    </source>
</evidence>
<dbReference type="Proteomes" id="UP001152803">
    <property type="component" value="Unassembled WGS sequence"/>
</dbReference>
<reference evidence="6" key="1">
    <citation type="journal article" date="2023" name="Science">
        <title>Genome structures resolve the early diversification of teleost fishes.</title>
        <authorList>
            <person name="Parey E."/>
            <person name="Louis A."/>
            <person name="Montfort J."/>
            <person name="Bouchez O."/>
            <person name="Roques C."/>
            <person name="Iampietro C."/>
            <person name="Lluch J."/>
            <person name="Castinel A."/>
            <person name="Donnadieu C."/>
            <person name="Desvignes T."/>
            <person name="Floi Bucao C."/>
            <person name="Jouanno E."/>
            <person name="Wen M."/>
            <person name="Mejri S."/>
            <person name="Dirks R."/>
            <person name="Jansen H."/>
            <person name="Henkel C."/>
            <person name="Chen W.J."/>
            <person name="Zahm M."/>
            <person name="Cabau C."/>
            <person name="Klopp C."/>
            <person name="Thompson A.W."/>
            <person name="Robinson-Rechavi M."/>
            <person name="Braasch I."/>
            <person name="Lecointre G."/>
            <person name="Bobe J."/>
            <person name="Postlethwait J.H."/>
            <person name="Berthelot C."/>
            <person name="Roest Crollius H."/>
            <person name="Guiguen Y."/>
        </authorList>
    </citation>
    <scope>NUCLEOTIDE SEQUENCE</scope>
    <source>
        <strain evidence="6">Concon-B</strain>
    </source>
</reference>
<gene>
    <name evidence="6" type="ORF">COCON_G00042440</name>
</gene>
<dbReference type="InterPro" id="IPR019389">
    <property type="entry name" value="Selenoprotein_T"/>
</dbReference>
<evidence type="ECO:0000313" key="7">
    <source>
        <dbReference type="Proteomes" id="UP001152803"/>
    </source>
</evidence>
<evidence type="ECO:0000256" key="3">
    <source>
        <dbReference type="ARBA" id="ARBA00023284"/>
    </source>
</evidence>
<evidence type="ECO:0000256" key="1">
    <source>
        <dbReference type="ARBA" id="ARBA00007551"/>
    </source>
</evidence>
<dbReference type="EMBL" id="JAFJMO010000003">
    <property type="protein sequence ID" value="KAJ8281725.1"/>
    <property type="molecule type" value="Genomic_DNA"/>
</dbReference>
<keyword evidence="4" id="KW-0712">Selenocysteine</keyword>
<evidence type="ECO:0000313" key="6">
    <source>
        <dbReference type="EMBL" id="KAJ8281725.1"/>
    </source>
</evidence>
<dbReference type="NCBIfam" id="TIGR02174">
    <property type="entry name" value="CXXU_selWTH"/>
    <property type="match status" value="1"/>
</dbReference>
<dbReference type="GO" id="GO:0045454">
    <property type="term" value="P:cell redox homeostasis"/>
    <property type="evidence" value="ECO:0007669"/>
    <property type="project" value="TreeGrafter"/>
</dbReference>
<dbReference type="AlphaFoldDB" id="A0A9Q1DTU9"/>
<feature type="region of interest" description="Disordered" evidence="5">
    <location>
        <begin position="225"/>
        <end position="253"/>
    </location>
</feature>